<organism evidence="1 2">
    <name type="scientific">Marinomonas aquiplantarum</name>
    <dbReference type="NCBI Taxonomy" id="491951"/>
    <lineage>
        <taxon>Bacteria</taxon>
        <taxon>Pseudomonadati</taxon>
        <taxon>Pseudomonadota</taxon>
        <taxon>Gammaproteobacteria</taxon>
        <taxon>Oceanospirillales</taxon>
        <taxon>Oceanospirillaceae</taxon>
        <taxon>Marinomonas</taxon>
    </lineage>
</organism>
<keyword evidence="2" id="KW-1185">Reference proteome</keyword>
<evidence type="ECO:0000313" key="2">
    <source>
        <dbReference type="Proteomes" id="UP000252086"/>
    </source>
</evidence>
<accession>A0A366D412</accession>
<gene>
    <name evidence="1" type="ORF">DFP76_103302</name>
</gene>
<reference evidence="1 2" key="1">
    <citation type="submission" date="2018-06" db="EMBL/GenBank/DDBJ databases">
        <title>Genomic Encyclopedia of Type Strains, Phase III (KMG-III): the genomes of soil and plant-associated and newly described type strains.</title>
        <authorList>
            <person name="Whitman W."/>
        </authorList>
    </citation>
    <scope>NUCLEOTIDE SEQUENCE [LARGE SCALE GENOMIC DNA]</scope>
    <source>
        <strain evidence="1 2">CECT 7732</strain>
    </source>
</reference>
<sequence>MKRIYLLLHSLYPTVNAFSLAMFSYAISGIEALRINGQSTGEVK</sequence>
<protein>
    <submittedName>
        <fullName evidence="1">Uncharacterized protein</fullName>
    </submittedName>
</protein>
<dbReference type="EMBL" id="QNRF01000003">
    <property type="protein sequence ID" value="RBO84028.1"/>
    <property type="molecule type" value="Genomic_DNA"/>
</dbReference>
<evidence type="ECO:0000313" key="1">
    <source>
        <dbReference type="EMBL" id="RBO84028.1"/>
    </source>
</evidence>
<dbReference type="Proteomes" id="UP000252086">
    <property type="component" value="Unassembled WGS sequence"/>
</dbReference>
<proteinExistence type="predicted"/>
<name>A0A366D412_9GAMM</name>
<dbReference type="AlphaFoldDB" id="A0A366D412"/>
<comment type="caution">
    <text evidence="1">The sequence shown here is derived from an EMBL/GenBank/DDBJ whole genome shotgun (WGS) entry which is preliminary data.</text>
</comment>